<name>A0A8K0T7Y4_9PEZI</name>
<evidence type="ECO:0000313" key="2">
    <source>
        <dbReference type="EMBL" id="KAH7353520.1"/>
    </source>
</evidence>
<sequence>MESSQPPAPSWSVRFAATDADPTSSQAADMLSRVFENHVRAGGGTQAEQAARARALLTELAKKHGSLPVPASAVEAEIKELEAWAKTQQSTTQTKAQPATQSKPQPATQSRAQHPTQSKAQQQPATQSRVQPTTQSRSQNPPAHTRTQNPPAQQQRKAPANPERTFPPPPYNPQPYDSDPDLINCSEYLEEMSERKADARRRAIVKAVVIAVLPDIVGIDRDAYNAALNGRPLQPEDFLDETSYTEDEDEEDYTEDEEEYDEEYDEESYDDEMEEDAPPEVPGVFERLKNELRNSEQYAAGKFNIQRWVDLTREAMQPPAAAPAPAPVAQRRARGAVEGQLAAAQAKRAPVEMKKAAPMPVPKAAPPKPSKAAPVAVTQKRAIPAEDDGEPAAPKPKRTAPATASQKRTRPTEDDREPAAPKAKRVAPTPAPAPALGRRQTRSATAAAAAAAATAAAVPTESATQAR</sequence>
<dbReference type="OrthoDB" id="10666405at2759"/>
<feature type="region of interest" description="Disordered" evidence="1">
    <location>
        <begin position="85"/>
        <end position="184"/>
    </location>
</feature>
<feature type="compositionally biased region" description="Acidic residues" evidence="1">
    <location>
        <begin position="237"/>
        <end position="278"/>
    </location>
</feature>
<feature type="compositionally biased region" description="Low complexity" evidence="1">
    <location>
        <begin position="444"/>
        <end position="457"/>
    </location>
</feature>
<dbReference type="Proteomes" id="UP000813385">
    <property type="component" value="Unassembled WGS sequence"/>
</dbReference>
<accession>A0A8K0T7Y4</accession>
<protein>
    <submittedName>
        <fullName evidence="2">Uncharacterized protein</fullName>
    </submittedName>
</protein>
<organism evidence="2 3">
    <name type="scientific">Plectosphaerella cucumerina</name>
    <dbReference type="NCBI Taxonomy" id="40658"/>
    <lineage>
        <taxon>Eukaryota</taxon>
        <taxon>Fungi</taxon>
        <taxon>Dikarya</taxon>
        <taxon>Ascomycota</taxon>
        <taxon>Pezizomycotina</taxon>
        <taxon>Sordariomycetes</taxon>
        <taxon>Hypocreomycetidae</taxon>
        <taxon>Glomerellales</taxon>
        <taxon>Plectosphaerellaceae</taxon>
        <taxon>Plectosphaerella</taxon>
    </lineage>
</organism>
<evidence type="ECO:0000313" key="3">
    <source>
        <dbReference type="Proteomes" id="UP000813385"/>
    </source>
</evidence>
<feature type="region of interest" description="Disordered" evidence="1">
    <location>
        <begin position="229"/>
        <end position="280"/>
    </location>
</feature>
<feature type="compositionally biased region" description="Pro residues" evidence="1">
    <location>
        <begin position="359"/>
        <end position="369"/>
    </location>
</feature>
<proteinExistence type="predicted"/>
<dbReference type="AlphaFoldDB" id="A0A8K0T7Y4"/>
<comment type="caution">
    <text evidence="2">The sequence shown here is derived from an EMBL/GenBank/DDBJ whole genome shotgun (WGS) entry which is preliminary data.</text>
</comment>
<feature type="compositionally biased region" description="Low complexity" evidence="1">
    <location>
        <begin position="85"/>
        <end position="103"/>
    </location>
</feature>
<feature type="region of interest" description="Disordered" evidence="1">
    <location>
        <begin position="316"/>
        <end position="467"/>
    </location>
</feature>
<feature type="compositionally biased region" description="Basic and acidic residues" evidence="1">
    <location>
        <begin position="410"/>
        <end position="419"/>
    </location>
</feature>
<dbReference type="EMBL" id="JAGPXD010000005">
    <property type="protein sequence ID" value="KAH7353520.1"/>
    <property type="molecule type" value="Genomic_DNA"/>
</dbReference>
<gene>
    <name evidence="2" type="ORF">B0T11DRAFT_286974</name>
</gene>
<evidence type="ECO:0000256" key="1">
    <source>
        <dbReference type="SAM" id="MobiDB-lite"/>
    </source>
</evidence>
<feature type="compositionally biased region" description="Polar residues" evidence="1">
    <location>
        <begin position="104"/>
        <end position="156"/>
    </location>
</feature>
<keyword evidence="3" id="KW-1185">Reference proteome</keyword>
<reference evidence="2" key="1">
    <citation type="journal article" date="2021" name="Nat. Commun.">
        <title>Genetic determinants of endophytism in the Arabidopsis root mycobiome.</title>
        <authorList>
            <person name="Mesny F."/>
            <person name="Miyauchi S."/>
            <person name="Thiergart T."/>
            <person name="Pickel B."/>
            <person name="Atanasova L."/>
            <person name="Karlsson M."/>
            <person name="Huettel B."/>
            <person name="Barry K.W."/>
            <person name="Haridas S."/>
            <person name="Chen C."/>
            <person name="Bauer D."/>
            <person name="Andreopoulos W."/>
            <person name="Pangilinan J."/>
            <person name="LaButti K."/>
            <person name="Riley R."/>
            <person name="Lipzen A."/>
            <person name="Clum A."/>
            <person name="Drula E."/>
            <person name="Henrissat B."/>
            <person name="Kohler A."/>
            <person name="Grigoriev I.V."/>
            <person name="Martin F.M."/>
            <person name="Hacquard S."/>
        </authorList>
    </citation>
    <scope>NUCLEOTIDE SEQUENCE</scope>
    <source>
        <strain evidence="2">MPI-CAGE-AT-0016</strain>
    </source>
</reference>